<sequence>MLKQENPDNPSNIQLQHVLSYLPSSSRPNTAQTQTSIKSTDSENTAIRKEVLRLYKEAQSAPRASITEKVSTPITQIDDGNTVSWEGDDDPQNPLNWPKRKKLLNLVAIFFIPFVSSVFAPAIYDMMPEFRQMDIYLAGFVISVSALGYALGPLIVGPLSELSGRVVCYHVCKLIFFTFTLACAASNSLETLAILRLFAGCGGSVVFTLSPATITDMIRPERHGDVMAIIGMGYNFGPAVSPIVGSYLNAAVGWRWIFKPTGIMGAVCVILSFLCLSETYEQVLLRRKVRPLKCTTGNQKLHSKFDNDFPWWKLFTKAMLRPLKMLFLSPNVFLVSLLTAVGYGYMYLLHSTFPSVFMLLYHWPTKRFGLAYLGTAVSDFIVKRRAAKGDIKPENRLILMVFIWPCVPAGLFLYGWSAQERLRVMVPLFGIAIFGFGSMSAILFSSTYIVDAYKTHAASATAASSVLRSILGGLLPLFAYKVYSDIKFGQANLLLGGIALALSPVPWLFYKCGEWFRERFRVNL</sequence>
<dbReference type="Proteomes" id="UP000799755">
    <property type="component" value="Unassembled WGS sequence"/>
</dbReference>
<protein>
    <submittedName>
        <fullName evidence="1">MFS general substrate transporter</fullName>
    </submittedName>
</protein>
<keyword evidence="2" id="KW-1185">Reference proteome</keyword>
<organism evidence="1 2">
    <name type="scientific">Lindgomyces ingoldianus</name>
    <dbReference type="NCBI Taxonomy" id="673940"/>
    <lineage>
        <taxon>Eukaryota</taxon>
        <taxon>Fungi</taxon>
        <taxon>Dikarya</taxon>
        <taxon>Ascomycota</taxon>
        <taxon>Pezizomycotina</taxon>
        <taxon>Dothideomycetes</taxon>
        <taxon>Pleosporomycetidae</taxon>
        <taxon>Pleosporales</taxon>
        <taxon>Lindgomycetaceae</taxon>
        <taxon>Lindgomyces</taxon>
    </lineage>
</organism>
<proteinExistence type="predicted"/>
<reference evidence="1" key="1">
    <citation type="journal article" date="2020" name="Stud. Mycol.">
        <title>101 Dothideomycetes genomes: a test case for predicting lifestyles and emergence of pathogens.</title>
        <authorList>
            <person name="Haridas S."/>
            <person name="Albert R."/>
            <person name="Binder M."/>
            <person name="Bloem J."/>
            <person name="Labutti K."/>
            <person name="Salamov A."/>
            <person name="Andreopoulos B."/>
            <person name="Baker S."/>
            <person name="Barry K."/>
            <person name="Bills G."/>
            <person name="Bluhm B."/>
            <person name="Cannon C."/>
            <person name="Castanera R."/>
            <person name="Culley D."/>
            <person name="Daum C."/>
            <person name="Ezra D."/>
            <person name="Gonzalez J."/>
            <person name="Henrissat B."/>
            <person name="Kuo A."/>
            <person name="Liang C."/>
            <person name="Lipzen A."/>
            <person name="Lutzoni F."/>
            <person name="Magnuson J."/>
            <person name="Mondo S."/>
            <person name="Nolan M."/>
            <person name="Ohm R."/>
            <person name="Pangilinan J."/>
            <person name="Park H.-J."/>
            <person name="Ramirez L."/>
            <person name="Alfaro M."/>
            <person name="Sun H."/>
            <person name="Tritt A."/>
            <person name="Yoshinaga Y."/>
            <person name="Zwiers L.-H."/>
            <person name="Turgeon B."/>
            <person name="Goodwin S."/>
            <person name="Spatafora J."/>
            <person name="Crous P."/>
            <person name="Grigoriev I."/>
        </authorList>
    </citation>
    <scope>NUCLEOTIDE SEQUENCE</scope>
    <source>
        <strain evidence="1">ATCC 200398</strain>
    </source>
</reference>
<evidence type="ECO:0000313" key="1">
    <source>
        <dbReference type="EMBL" id="KAF2473363.1"/>
    </source>
</evidence>
<name>A0ACB6R3F6_9PLEO</name>
<gene>
    <name evidence="1" type="ORF">BDR25DRAFT_387544</name>
</gene>
<dbReference type="EMBL" id="MU003500">
    <property type="protein sequence ID" value="KAF2473363.1"/>
    <property type="molecule type" value="Genomic_DNA"/>
</dbReference>
<evidence type="ECO:0000313" key="2">
    <source>
        <dbReference type="Proteomes" id="UP000799755"/>
    </source>
</evidence>
<accession>A0ACB6R3F6</accession>
<comment type="caution">
    <text evidence="1">The sequence shown here is derived from an EMBL/GenBank/DDBJ whole genome shotgun (WGS) entry which is preliminary data.</text>
</comment>